<sequence length="196" mass="22868">MVDAVSEWIPPENADARLTRLWRRRWPDCPPVAHLLRDTYRDVWVRFHSLPGSRRYPRNKAEYAVVLHRYNTVLDTLFAGDDVLLITPVWTDSADVPSAPGRHHWFTSVTDDPDPQFRVYQHVLVTRRPWRTGCADPLLREVADFTRAGVMVTDTRMRRIHHPYDGGADVLLATPEERDRLRDRHADWLSARQDGL</sequence>
<dbReference type="Proteomes" id="UP000321617">
    <property type="component" value="Unassembled WGS sequence"/>
</dbReference>
<keyword evidence="3" id="KW-1185">Reference proteome</keyword>
<dbReference type="RefSeq" id="WP_244615828.1">
    <property type="nucleotide sequence ID" value="NZ_BAABIJ010000002.1"/>
</dbReference>
<accession>A0A562V2U9</accession>
<dbReference type="EMBL" id="VLLL01000006">
    <property type="protein sequence ID" value="TWJ12219.1"/>
    <property type="molecule type" value="Genomic_DNA"/>
</dbReference>
<reference evidence="2 3" key="1">
    <citation type="journal article" date="2013" name="Stand. Genomic Sci.">
        <title>Genomic Encyclopedia of Type Strains, Phase I: The one thousand microbial genomes (KMG-I) project.</title>
        <authorList>
            <person name="Kyrpides N.C."/>
            <person name="Woyke T."/>
            <person name="Eisen J.A."/>
            <person name="Garrity G."/>
            <person name="Lilburn T.G."/>
            <person name="Beck B.J."/>
            <person name="Whitman W.B."/>
            <person name="Hugenholtz P."/>
            <person name="Klenk H.P."/>
        </authorList>
    </citation>
    <scope>NUCLEOTIDE SEQUENCE [LARGE SCALE GENOMIC DNA]</scope>
    <source>
        <strain evidence="2 3">DSM 45044</strain>
    </source>
</reference>
<dbReference type="AlphaFoldDB" id="A0A562V2U9"/>
<proteinExistence type="predicted"/>
<gene>
    <name evidence="2" type="ORF">LX16_2974</name>
</gene>
<dbReference type="InterPro" id="IPR024976">
    <property type="entry name" value="DUF3885"/>
</dbReference>
<organism evidence="2 3">
    <name type="scientific">Stackebrandtia albiflava</name>
    <dbReference type="NCBI Taxonomy" id="406432"/>
    <lineage>
        <taxon>Bacteria</taxon>
        <taxon>Bacillati</taxon>
        <taxon>Actinomycetota</taxon>
        <taxon>Actinomycetes</taxon>
        <taxon>Glycomycetales</taxon>
        <taxon>Glycomycetaceae</taxon>
        <taxon>Stackebrandtia</taxon>
    </lineage>
</organism>
<feature type="domain" description="DUF3885" evidence="1">
    <location>
        <begin position="33"/>
        <end position="192"/>
    </location>
</feature>
<comment type="caution">
    <text evidence="2">The sequence shown here is derived from an EMBL/GenBank/DDBJ whole genome shotgun (WGS) entry which is preliminary data.</text>
</comment>
<evidence type="ECO:0000313" key="3">
    <source>
        <dbReference type="Proteomes" id="UP000321617"/>
    </source>
</evidence>
<name>A0A562V2U9_9ACTN</name>
<evidence type="ECO:0000313" key="2">
    <source>
        <dbReference type="EMBL" id="TWJ12219.1"/>
    </source>
</evidence>
<dbReference type="Pfam" id="PF13021">
    <property type="entry name" value="DUF3885"/>
    <property type="match status" value="1"/>
</dbReference>
<protein>
    <recommendedName>
        <fullName evidence="1">DUF3885 domain-containing protein</fullName>
    </recommendedName>
</protein>
<evidence type="ECO:0000259" key="1">
    <source>
        <dbReference type="Pfam" id="PF13021"/>
    </source>
</evidence>